<dbReference type="EMBL" id="LAZR01029510">
    <property type="protein sequence ID" value="KKL59365.1"/>
    <property type="molecule type" value="Genomic_DNA"/>
</dbReference>
<accession>A0A0F9FQ32</accession>
<name>A0A0F9FQ32_9ZZZZ</name>
<sequence>MDKFWKVQGEGLAHSVKRFNNLEDAVLEAARLANQHPGAYIVLLASLGHYRKEDVTWTPHEEPK</sequence>
<organism evidence="1">
    <name type="scientific">marine sediment metagenome</name>
    <dbReference type="NCBI Taxonomy" id="412755"/>
    <lineage>
        <taxon>unclassified sequences</taxon>
        <taxon>metagenomes</taxon>
        <taxon>ecological metagenomes</taxon>
    </lineage>
</organism>
<proteinExistence type="predicted"/>
<gene>
    <name evidence="1" type="ORF">LCGC14_2216050</name>
</gene>
<evidence type="ECO:0000313" key="1">
    <source>
        <dbReference type="EMBL" id="KKL59365.1"/>
    </source>
</evidence>
<protein>
    <submittedName>
        <fullName evidence="1">Uncharacterized protein</fullName>
    </submittedName>
</protein>
<reference evidence="1" key="1">
    <citation type="journal article" date="2015" name="Nature">
        <title>Complex archaea that bridge the gap between prokaryotes and eukaryotes.</title>
        <authorList>
            <person name="Spang A."/>
            <person name="Saw J.H."/>
            <person name="Jorgensen S.L."/>
            <person name="Zaremba-Niedzwiedzka K."/>
            <person name="Martijn J."/>
            <person name="Lind A.E."/>
            <person name="van Eijk R."/>
            <person name="Schleper C."/>
            <person name="Guy L."/>
            <person name="Ettema T.J."/>
        </authorList>
    </citation>
    <scope>NUCLEOTIDE SEQUENCE</scope>
</reference>
<dbReference type="AlphaFoldDB" id="A0A0F9FQ32"/>
<comment type="caution">
    <text evidence="1">The sequence shown here is derived from an EMBL/GenBank/DDBJ whole genome shotgun (WGS) entry which is preliminary data.</text>
</comment>